<organism evidence="1 2">
    <name type="scientific">Polarella glacialis</name>
    <name type="common">Dinoflagellate</name>
    <dbReference type="NCBI Taxonomy" id="89957"/>
    <lineage>
        <taxon>Eukaryota</taxon>
        <taxon>Sar</taxon>
        <taxon>Alveolata</taxon>
        <taxon>Dinophyceae</taxon>
        <taxon>Suessiales</taxon>
        <taxon>Suessiaceae</taxon>
        <taxon>Polarella</taxon>
    </lineage>
</organism>
<gene>
    <name evidence="1" type="ORF">PGLA1383_LOCUS3880</name>
</gene>
<sequence length="221" mass="24263">MPRPALKIPQELMEIADLSEPQVPSVTITFMEPGEAGQCSSTHPFLREGGKEVTFAFRQKPLGIHLSRDTVPPVITEVGEGYEAKSFGVERGMRVKAVNGTSVMDMKTDDILDMLADSCRLLPNSLLKPPSMSLSFKELNQKEEFTFAFYCCPCGLHLAEFKGSAIVTRVDGSYEGAYLGVKEGMQVTAINHADVAGLKYSEVLQRIKDSSQNLQFAGKRP</sequence>
<evidence type="ECO:0000313" key="1">
    <source>
        <dbReference type="EMBL" id="CAE8584959.1"/>
    </source>
</evidence>
<dbReference type="InterPro" id="IPR036034">
    <property type="entry name" value="PDZ_sf"/>
</dbReference>
<evidence type="ECO:0000313" key="2">
    <source>
        <dbReference type="Proteomes" id="UP000654075"/>
    </source>
</evidence>
<proteinExistence type="predicted"/>
<protein>
    <recommendedName>
        <fullName evidence="3">PDZ domain-containing protein</fullName>
    </recommendedName>
</protein>
<dbReference type="Proteomes" id="UP000654075">
    <property type="component" value="Unassembled WGS sequence"/>
</dbReference>
<dbReference type="Gene3D" id="2.30.42.10">
    <property type="match status" value="1"/>
</dbReference>
<reference evidence="1" key="1">
    <citation type="submission" date="2021-02" db="EMBL/GenBank/DDBJ databases">
        <authorList>
            <person name="Dougan E. K."/>
            <person name="Rhodes N."/>
            <person name="Thang M."/>
            <person name="Chan C."/>
        </authorList>
    </citation>
    <scope>NUCLEOTIDE SEQUENCE</scope>
</reference>
<comment type="caution">
    <text evidence="1">The sequence shown here is derived from an EMBL/GenBank/DDBJ whole genome shotgun (WGS) entry which is preliminary data.</text>
</comment>
<dbReference type="AlphaFoldDB" id="A0A813DAN2"/>
<accession>A0A813DAN2</accession>
<dbReference type="SUPFAM" id="SSF50156">
    <property type="entry name" value="PDZ domain-like"/>
    <property type="match status" value="2"/>
</dbReference>
<evidence type="ECO:0008006" key="3">
    <source>
        <dbReference type="Google" id="ProtNLM"/>
    </source>
</evidence>
<name>A0A813DAN2_POLGL</name>
<keyword evidence="2" id="KW-1185">Reference proteome</keyword>
<dbReference type="EMBL" id="CAJNNV010001395">
    <property type="protein sequence ID" value="CAE8584959.1"/>
    <property type="molecule type" value="Genomic_DNA"/>
</dbReference>